<evidence type="ECO:0000256" key="1">
    <source>
        <dbReference type="SAM" id="SignalP"/>
    </source>
</evidence>
<keyword evidence="1" id="KW-0732">Signal</keyword>
<organism evidence="2 3">
    <name type="scientific">Fasciola hepatica</name>
    <name type="common">Liver fluke</name>
    <dbReference type="NCBI Taxonomy" id="6192"/>
    <lineage>
        <taxon>Eukaryota</taxon>
        <taxon>Metazoa</taxon>
        <taxon>Spiralia</taxon>
        <taxon>Lophotrochozoa</taxon>
        <taxon>Platyhelminthes</taxon>
        <taxon>Trematoda</taxon>
        <taxon>Digenea</taxon>
        <taxon>Plagiorchiida</taxon>
        <taxon>Echinostomata</taxon>
        <taxon>Echinostomatoidea</taxon>
        <taxon>Fasciolidae</taxon>
        <taxon>Fasciola</taxon>
    </lineage>
</organism>
<feature type="chain" id="PRO_5020030095" evidence="1">
    <location>
        <begin position="22"/>
        <end position="102"/>
    </location>
</feature>
<comment type="caution">
    <text evidence="2">The sequence shown here is derived from an EMBL/GenBank/DDBJ whole genome shotgun (WGS) entry which is preliminary data.</text>
</comment>
<evidence type="ECO:0000313" key="3">
    <source>
        <dbReference type="Proteomes" id="UP000230066"/>
    </source>
</evidence>
<dbReference type="EMBL" id="JXXN02003874">
    <property type="protein sequence ID" value="THD21080.1"/>
    <property type="molecule type" value="Genomic_DNA"/>
</dbReference>
<feature type="signal peptide" evidence="1">
    <location>
        <begin position="1"/>
        <end position="21"/>
    </location>
</feature>
<keyword evidence="3" id="KW-1185">Reference proteome</keyword>
<evidence type="ECO:0000313" key="2">
    <source>
        <dbReference type="EMBL" id="THD21080.1"/>
    </source>
</evidence>
<sequence length="102" mass="11374">MIHDLLKLAVLLQVAIPGTNSLSFSKPLYDFTVHHESKVNEDEIGRVELSNQSSKSEVRFWLEDNESEKNRITIDKNSGALHLKTSLAPTSFEVTVHAAIGE</sequence>
<gene>
    <name evidence="2" type="ORF">D915_007827</name>
</gene>
<name>A0A4E0RY20_FASHE</name>
<accession>A0A4E0RY20</accession>
<dbReference type="Proteomes" id="UP000230066">
    <property type="component" value="Unassembled WGS sequence"/>
</dbReference>
<proteinExistence type="predicted"/>
<dbReference type="AlphaFoldDB" id="A0A4E0RY20"/>
<feature type="non-terminal residue" evidence="2">
    <location>
        <position position="102"/>
    </location>
</feature>
<reference evidence="2" key="1">
    <citation type="submission" date="2019-03" db="EMBL/GenBank/DDBJ databases">
        <title>Improved annotation for the trematode Fasciola hepatica.</title>
        <authorList>
            <person name="Choi Y.-J."/>
            <person name="Martin J."/>
            <person name="Mitreva M."/>
        </authorList>
    </citation>
    <scope>NUCLEOTIDE SEQUENCE [LARGE SCALE GENOMIC DNA]</scope>
</reference>
<protein>
    <submittedName>
        <fullName evidence="2">Uncharacterized protein</fullName>
    </submittedName>
</protein>
<dbReference type="Gene3D" id="2.60.40.60">
    <property type="entry name" value="Cadherins"/>
    <property type="match status" value="1"/>
</dbReference>